<comment type="caution">
    <text evidence="4">The sequence shown here is derived from an EMBL/GenBank/DDBJ whole genome shotgun (WGS) entry which is preliminary data.</text>
</comment>
<evidence type="ECO:0000313" key="4">
    <source>
        <dbReference type="EMBL" id="RYP04829.1"/>
    </source>
</evidence>
<name>A0A4V1XB31_9PEZI</name>
<organism evidence="4 5">
    <name type="scientific">Monosporascus ibericus</name>
    <dbReference type="NCBI Taxonomy" id="155417"/>
    <lineage>
        <taxon>Eukaryota</taxon>
        <taxon>Fungi</taxon>
        <taxon>Dikarya</taxon>
        <taxon>Ascomycota</taxon>
        <taxon>Pezizomycotina</taxon>
        <taxon>Sordariomycetes</taxon>
        <taxon>Xylariomycetidae</taxon>
        <taxon>Xylariales</taxon>
        <taxon>Xylariales incertae sedis</taxon>
        <taxon>Monosporascus</taxon>
    </lineage>
</organism>
<dbReference type="EMBL" id="QJNU01000193">
    <property type="protein sequence ID" value="RYP04829.1"/>
    <property type="molecule type" value="Genomic_DNA"/>
</dbReference>
<sequence>MRSSYFVRAGIGKGQQAGIVGLSSLGHFAVLRASTLGAEVTVISHSPHKKNYAPKLCAKHFACSGEEGWAKPLVFKFDFLLNTANTANTTNKFNLADYLSMSKVGKCFHEVACPTSPSRISSPQVLMTEQLLHRRQPHRQPPRVPVDAQVRRRKELFPWLRSCRAVRRAFDKDYFMMQIRAEVAAGSDAETIDEVGCRLGNPETVGEGDEDAATPALGLVPSATLWKRSASPSNESAVKGHIAPGPTIGFPPPGPQFASRSMRNAVSSSELVPYVNTVLSMLLSSEHSASCANRATFITSASEHVEPAAFVVQFDTASWDTLNRYEFRETSSSDVICSCPYCLLSRQSWAEPLAMVSSLKLNLPPCQHNR</sequence>
<keyword evidence="1" id="KW-0479">Metal-binding</keyword>
<keyword evidence="2" id="KW-0862">Zinc</keyword>
<dbReference type="InterPro" id="IPR036291">
    <property type="entry name" value="NAD(P)-bd_dom_sf"/>
</dbReference>
<dbReference type="SUPFAM" id="SSF51735">
    <property type="entry name" value="NAD(P)-binding Rossmann-fold domains"/>
    <property type="match status" value="1"/>
</dbReference>
<dbReference type="InterPro" id="IPR047109">
    <property type="entry name" value="CAD-like"/>
</dbReference>
<evidence type="ECO:0000256" key="1">
    <source>
        <dbReference type="ARBA" id="ARBA00022723"/>
    </source>
</evidence>
<protein>
    <recommendedName>
        <fullName evidence="6">Alcohol dehydrogenase-like C-terminal domain-containing protein</fullName>
    </recommendedName>
</protein>
<dbReference type="STRING" id="155417.A0A4V1XB31"/>
<gene>
    <name evidence="4" type="ORF">DL764_004204</name>
</gene>
<dbReference type="Proteomes" id="UP000293360">
    <property type="component" value="Unassembled WGS sequence"/>
</dbReference>
<evidence type="ECO:0008006" key="6">
    <source>
        <dbReference type="Google" id="ProtNLM"/>
    </source>
</evidence>
<keyword evidence="5" id="KW-1185">Reference proteome</keyword>
<evidence type="ECO:0000256" key="2">
    <source>
        <dbReference type="ARBA" id="ARBA00022833"/>
    </source>
</evidence>
<proteinExistence type="predicted"/>
<dbReference type="GO" id="GO:0016616">
    <property type="term" value="F:oxidoreductase activity, acting on the CH-OH group of donors, NAD or NADP as acceptor"/>
    <property type="evidence" value="ECO:0007669"/>
    <property type="project" value="InterPro"/>
</dbReference>
<dbReference type="AlphaFoldDB" id="A0A4V1XB31"/>
<dbReference type="OrthoDB" id="1879366at2759"/>
<accession>A0A4V1XB31</accession>
<reference evidence="4 5" key="1">
    <citation type="submission" date="2018-06" db="EMBL/GenBank/DDBJ databases">
        <title>Complete Genomes of Monosporascus.</title>
        <authorList>
            <person name="Robinson A.J."/>
            <person name="Natvig D.O."/>
        </authorList>
    </citation>
    <scope>NUCLEOTIDE SEQUENCE [LARGE SCALE GENOMIC DNA]</scope>
    <source>
        <strain evidence="4 5">CBS 110550</strain>
    </source>
</reference>
<dbReference type="PANTHER" id="PTHR42683">
    <property type="entry name" value="ALDEHYDE REDUCTASE"/>
    <property type="match status" value="1"/>
</dbReference>
<dbReference type="Gene3D" id="3.40.50.720">
    <property type="entry name" value="NAD(P)-binding Rossmann-like Domain"/>
    <property type="match status" value="1"/>
</dbReference>
<evidence type="ECO:0000313" key="5">
    <source>
        <dbReference type="Proteomes" id="UP000293360"/>
    </source>
</evidence>
<evidence type="ECO:0000256" key="3">
    <source>
        <dbReference type="ARBA" id="ARBA00023002"/>
    </source>
</evidence>
<dbReference type="GO" id="GO:0046872">
    <property type="term" value="F:metal ion binding"/>
    <property type="evidence" value="ECO:0007669"/>
    <property type="project" value="UniProtKB-KW"/>
</dbReference>
<keyword evidence="3" id="KW-0560">Oxidoreductase</keyword>